<feature type="compositionally biased region" description="Low complexity" evidence="1">
    <location>
        <begin position="22"/>
        <end position="37"/>
    </location>
</feature>
<accession>A0AAD9ZAE1</accession>
<organism evidence="2 3">
    <name type="scientific">Lepraria neglecta</name>
    <dbReference type="NCBI Taxonomy" id="209136"/>
    <lineage>
        <taxon>Eukaryota</taxon>
        <taxon>Fungi</taxon>
        <taxon>Dikarya</taxon>
        <taxon>Ascomycota</taxon>
        <taxon>Pezizomycotina</taxon>
        <taxon>Lecanoromycetes</taxon>
        <taxon>OSLEUM clade</taxon>
        <taxon>Lecanoromycetidae</taxon>
        <taxon>Lecanorales</taxon>
        <taxon>Lecanorineae</taxon>
        <taxon>Stereocaulaceae</taxon>
        <taxon>Lepraria</taxon>
    </lineage>
</organism>
<evidence type="ECO:0000313" key="3">
    <source>
        <dbReference type="Proteomes" id="UP001276659"/>
    </source>
</evidence>
<proteinExistence type="predicted"/>
<dbReference type="Proteomes" id="UP001276659">
    <property type="component" value="Unassembled WGS sequence"/>
</dbReference>
<comment type="caution">
    <text evidence="2">The sequence shown here is derived from an EMBL/GenBank/DDBJ whole genome shotgun (WGS) entry which is preliminary data.</text>
</comment>
<gene>
    <name evidence="2" type="ORF">OEA41_005996</name>
</gene>
<feature type="compositionally biased region" description="Basic and acidic residues" evidence="1">
    <location>
        <begin position="123"/>
        <end position="139"/>
    </location>
</feature>
<reference evidence="2" key="1">
    <citation type="submission" date="2022-11" db="EMBL/GenBank/DDBJ databases">
        <title>Chromosomal genome sequence assembly and mating type (MAT) locus characterization of the leprose asexual lichenized fungus Lepraria neglecta (Nyl.) Erichsen.</title>
        <authorList>
            <person name="Allen J.L."/>
            <person name="Pfeffer B."/>
        </authorList>
    </citation>
    <scope>NUCLEOTIDE SEQUENCE</scope>
    <source>
        <strain evidence="2">Allen 5258</strain>
    </source>
</reference>
<keyword evidence="3" id="KW-1185">Reference proteome</keyword>
<evidence type="ECO:0000256" key="1">
    <source>
        <dbReference type="SAM" id="MobiDB-lite"/>
    </source>
</evidence>
<dbReference type="EMBL" id="JASNWA010000007">
    <property type="protein sequence ID" value="KAK3172672.1"/>
    <property type="molecule type" value="Genomic_DNA"/>
</dbReference>
<name>A0AAD9ZAE1_9LECA</name>
<sequence>MDPQKPSQPNLDTAYEHPSNPAQTSSEQTASQSTGASLQRSDPTSERREPHDQINEGGNDQSEAMPSSLGYGAQDASGDAGESMGGAVSNQEGEQMRAAGDGDIAAAQDKKHGFGEQSDLASDLDRKKADQAKIKEDRSMGGGSGSVDVEGAVGGGGKGFVSGGNEGPDSQGGSIQSGHDQV</sequence>
<protein>
    <submittedName>
        <fullName evidence="2">Uncharacterized protein</fullName>
    </submittedName>
</protein>
<feature type="compositionally biased region" description="Basic and acidic residues" evidence="1">
    <location>
        <begin position="43"/>
        <end position="54"/>
    </location>
</feature>
<feature type="region of interest" description="Disordered" evidence="1">
    <location>
        <begin position="1"/>
        <end position="182"/>
    </location>
</feature>
<evidence type="ECO:0000313" key="2">
    <source>
        <dbReference type="EMBL" id="KAK3172672.1"/>
    </source>
</evidence>
<feature type="compositionally biased region" description="Polar residues" evidence="1">
    <location>
        <begin position="56"/>
        <end position="65"/>
    </location>
</feature>
<feature type="compositionally biased region" description="Low complexity" evidence="1">
    <location>
        <begin position="98"/>
        <end position="107"/>
    </location>
</feature>
<feature type="compositionally biased region" description="Polar residues" evidence="1">
    <location>
        <begin position="1"/>
        <end position="11"/>
    </location>
</feature>
<dbReference type="AlphaFoldDB" id="A0AAD9ZAE1"/>
<feature type="compositionally biased region" description="Polar residues" evidence="1">
    <location>
        <begin position="171"/>
        <end position="182"/>
    </location>
</feature>
<feature type="compositionally biased region" description="Gly residues" evidence="1">
    <location>
        <begin position="152"/>
        <end position="166"/>
    </location>
</feature>